<dbReference type="InterPro" id="IPR014710">
    <property type="entry name" value="RmlC-like_jellyroll"/>
</dbReference>
<sequence>MRDKPRRITRDEGVFNRPEAMPMHPCPIEPGWIHSGTPVTRSGDHSSARDNFAWTSVWDCTRGTFEWHFDMDETVYILEGQVRVTDANGDTHLLTAGSIGYFPAHSTWRWEVDRYVRKIAFLRREVPLGLRLATRVLSRLNLDARLRAPRDPDAPRMRRSTAALVLMSLAL</sequence>
<dbReference type="Proteomes" id="UP000322822">
    <property type="component" value="Chromosome 2"/>
</dbReference>
<feature type="domain" description="(S)-ureidoglycine aminohydrolase cupin" evidence="1">
    <location>
        <begin position="53"/>
        <end position="119"/>
    </location>
</feature>
<organism evidence="2 3">
    <name type="scientific">Cupriavidus pauculus</name>
    <dbReference type="NCBI Taxonomy" id="82633"/>
    <lineage>
        <taxon>Bacteria</taxon>
        <taxon>Pseudomonadati</taxon>
        <taxon>Pseudomonadota</taxon>
        <taxon>Betaproteobacteria</taxon>
        <taxon>Burkholderiales</taxon>
        <taxon>Burkholderiaceae</taxon>
        <taxon>Cupriavidus</taxon>
    </lineage>
</organism>
<dbReference type="Pfam" id="PF05899">
    <property type="entry name" value="Cupin_3"/>
    <property type="match status" value="1"/>
</dbReference>
<dbReference type="InterPro" id="IPR008579">
    <property type="entry name" value="UGlyAH_Cupin_dom"/>
</dbReference>
<name>A0A5P2HB23_9BURK</name>
<proteinExistence type="predicted"/>
<dbReference type="PANTHER" id="PTHR40943">
    <property type="entry name" value="CYTOPLASMIC PROTEIN-RELATED"/>
    <property type="match status" value="1"/>
</dbReference>
<evidence type="ECO:0000313" key="2">
    <source>
        <dbReference type="EMBL" id="QET04459.1"/>
    </source>
</evidence>
<dbReference type="EMBL" id="CP044067">
    <property type="protein sequence ID" value="QET04459.1"/>
    <property type="molecule type" value="Genomic_DNA"/>
</dbReference>
<dbReference type="PANTHER" id="PTHR40943:SF1">
    <property type="entry name" value="CYTOPLASMIC PROTEIN"/>
    <property type="match status" value="1"/>
</dbReference>
<dbReference type="InterPro" id="IPR011051">
    <property type="entry name" value="RmlC_Cupin_sf"/>
</dbReference>
<gene>
    <name evidence="2" type="ORF">FOB72_20295</name>
</gene>
<dbReference type="AlphaFoldDB" id="A0A5P2HB23"/>
<reference evidence="2 3" key="1">
    <citation type="submission" date="2019-09" db="EMBL/GenBank/DDBJ databases">
        <title>FDA dAtabase for Regulatory Grade micrObial Sequences (FDA-ARGOS): Supporting development and validation of Infectious Disease Dx tests.</title>
        <authorList>
            <person name="Sciortino C."/>
            <person name="Tallon L."/>
            <person name="Sadzewicz L."/>
            <person name="Vavikolanu K."/>
            <person name="Mehta A."/>
            <person name="Aluvathingal J."/>
            <person name="Nadendla S."/>
            <person name="Nandy P."/>
            <person name="Geyer C."/>
            <person name="Yan Y."/>
            <person name="Sichtig H."/>
        </authorList>
    </citation>
    <scope>NUCLEOTIDE SEQUENCE [LARGE SCALE GENOMIC DNA]</scope>
    <source>
        <strain evidence="2 3">FDAARGOS_664</strain>
    </source>
</reference>
<dbReference type="Gene3D" id="2.60.120.10">
    <property type="entry name" value="Jelly Rolls"/>
    <property type="match status" value="1"/>
</dbReference>
<accession>A0A5P2HB23</accession>
<evidence type="ECO:0000313" key="3">
    <source>
        <dbReference type="Proteomes" id="UP000322822"/>
    </source>
</evidence>
<evidence type="ECO:0000259" key="1">
    <source>
        <dbReference type="Pfam" id="PF05899"/>
    </source>
</evidence>
<dbReference type="SUPFAM" id="SSF51182">
    <property type="entry name" value="RmlC-like cupins"/>
    <property type="match status" value="1"/>
</dbReference>
<dbReference type="CDD" id="cd02227">
    <property type="entry name" value="cupin_TM1112-like"/>
    <property type="match status" value="1"/>
</dbReference>
<protein>
    <submittedName>
        <fullName evidence="2">DUF861 domain-containing protein</fullName>
    </submittedName>
</protein>
<dbReference type="OrthoDB" id="9799053at2"/>